<organism evidence="2 3">
    <name type="scientific">Araneus ventricosus</name>
    <name type="common">Orbweaver spider</name>
    <name type="synonym">Epeira ventricosa</name>
    <dbReference type="NCBI Taxonomy" id="182803"/>
    <lineage>
        <taxon>Eukaryota</taxon>
        <taxon>Metazoa</taxon>
        <taxon>Ecdysozoa</taxon>
        <taxon>Arthropoda</taxon>
        <taxon>Chelicerata</taxon>
        <taxon>Arachnida</taxon>
        <taxon>Araneae</taxon>
        <taxon>Araneomorphae</taxon>
        <taxon>Entelegynae</taxon>
        <taxon>Araneoidea</taxon>
        <taxon>Araneidae</taxon>
        <taxon>Araneus</taxon>
    </lineage>
</organism>
<proteinExistence type="predicted"/>
<name>A0A4Y2Q0S8_ARAVE</name>
<keyword evidence="3" id="KW-1185">Reference proteome</keyword>
<dbReference type="Proteomes" id="UP000499080">
    <property type="component" value="Unassembled WGS sequence"/>
</dbReference>
<accession>A0A4Y2Q0S8</accession>
<dbReference type="EMBL" id="BGPR01012808">
    <property type="protein sequence ID" value="GBN57765.1"/>
    <property type="molecule type" value="Genomic_DNA"/>
</dbReference>
<evidence type="ECO:0000256" key="1">
    <source>
        <dbReference type="SAM" id="MobiDB-lite"/>
    </source>
</evidence>
<comment type="caution">
    <text evidence="2">The sequence shown here is derived from an EMBL/GenBank/DDBJ whole genome shotgun (WGS) entry which is preliminary data.</text>
</comment>
<feature type="compositionally biased region" description="Basic and acidic residues" evidence="1">
    <location>
        <begin position="27"/>
        <end position="46"/>
    </location>
</feature>
<feature type="region of interest" description="Disordered" evidence="1">
    <location>
        <begin position="27"/>
        <end position="100"/>
    </location>
</feature>
<evidence type="ECO:0000313" key="2">
    <source>
        <dbReference type="EMBL" id="GBN57765.1"/>
    </source>
</evidence>
<evidence type="ECO:0000313" key="3">
    <source>
        <dbReference type="Proteomes" id="UP000499080"/>
    </source>
</evidence>
<sequence length="100" mass="11668">MMKCRLSERQRDFKLKKAGDEHMNRIIRYESRQDKNKDIIDTDLNGKSENLSMSIDSSEEDSDNQSSSSTVYDSDYMEKREGLETKIEMDAMSSIKSQKE</sequence>
<feature type="compositionally biased region" description="Basic and acidic residues" evidence="1">
    <location>
        <begin position="76"/>
        <end position="89"/>
    </location>
</feature>
<protein>
    <submittedName>
        <fullName evidence="2">Uncharacterized protein</fullName>
    </submittedName>
</protein>
<feature type="compositionally biased region" description="Low complexity" evidence="1">
    <location>
        <begin position="64"/>
        <end position="74"/>
    </location>
</feature>
<gene>
    <name evidence="2" type="ORF">AVEN_57534_1</name>
</gene>
<reference evidence="2 3" key="1">
    <citation type="journal article" date="2019" name="Sci. Rep.">
        <title>Orb-weaving spider Araneus ventricosus genome elucidates the spidroin gene catalogue.</title>
        <authorList>
            <person name="Kono N."/>
            <person name="Nakamura H."/>
            <person name="Ohtoshi R."/>
            <person name="Moran D.A.P."/>
            <person name="Shinohara A."/>
            <person name="Yoshida Y."/>
            <person name="Fujiwara M."/>
            <person name="Mori M."/>
            <person name="Tomita M."/>
            <person name="Arakawa K."/>
        </authorList>
    </citation>
    <scope>NUCLEOTIDE SEQUENCE [LARGE SCALE GENOMIC DNA]</scope>
</reference>
<dbReference type="AlphaFoldDB" id="A0A4Y2Q0S8"/>